<feature type="region of interest" description="Disordered" evidence="6">
    <location>
        <begin position="1"/>
        <end position="29"/>
    </location>
</feature>
<feature type="transmembrane region" description="Helical" evidence="7">
    <location>
        <begin position="207"/>
        <end position="224"/>
    </location>
</feature>
<keyword evidence="3 7" id="KW-0812">Transmembrane</keyword>
<evidence type="ECO:0000256" key="4">
    <source>
        <dbReference type="ARBA" id="ARBA00022989"/>
    </source>
</evidence>
<proteinExistence type="predicted"/>
<dbReference type="PANTHER" id="PTHR30250:SF26">
    <property type="entry name" value="PSMA PROTEIN"/>
    <property type="match status" value="1"/>
</dbReference>
<accession>A0A562IX28</accession>
<organism evidence="8 9">
    <name type="scientific">Modestobacter roseus</name>
    <dbReference type="NCBI Taxonomy" id="1181884"/>
    <lineage>
        <taxon>Bacteria</taxon>
        <taxon>Bacillati</taxon>
        <taxon>Actinomycetota</taxon>
        <taxon>Actinomycetes</taxon>
        <taxon>Geodermatophilales</taxon>
        <taxon>Geodermatophilaceae</taxon>
        <taxon>Modestobacter</taxon>
    </lineage>
</organism>
<comment type="subcellular location">
    <subcellularLocation>
        <location evidence="1">Cell membrane</location>
        <topology evidence="1">Multi-pass membrane protein</topology>
    </subcellularLocation>
</comment>
<feature type="transmembrane region" description="Helical" evidence="7">
    <location>
        <begin position="381"/>
        <end position="403"/>
    </location>
</feature>
<dbReference type="EMBL" id="VLKF01000001">
    <property type="protein sequence ID" value="TWH75383.1"/>
    <property type="molecule type" value="Genomic_DNA"/>
</dbReference>
<dbReference type="GO" id="GO:0005886">
    <property type="term" value="C:plasma membrane"/>
    <property type="evidence" value="ECO:0007669"/>
    <property type="project" value="UniProtKB-SubCell"/>
</dbReference>
<dbReference type="Proteomes" id="UP000321490">
    <property type="component" value="Unassembled WGS sequence"/>
</dbReference>
<dbReference type="AlphaFoldDB" id="A0A562IX28"/>
<keyword evidence="4 7" id="KW-1133">Transmembrane helix</keyword>
<keyword evidence="9" id="KW-1185">Reference proteome</keyword>
<comment type="caution">
    <text evidence="8">The sequence shown here is derived from an EMBL/GenBank/DDBJ whole genome shotgun (WGS) entry which is preliminary data.</text>
</comment>
<dbReference type="PANTHER" id="PTHR30250">
    <property type="entry name" value="PST FAMILY PREDICTED COLANIC ACID TRANSPORTER"/>
    <property type="match status" value="1"/>
</dbReference>
<reference evidence="8 9" key="1">
    <citation type="submission" date="2019-07" db="EMBL/GenBank/DDBJ databases">
        <title>R&amp;d 2014.</title>
        <authorList>
            <person name="Klenk H.-P."/>
        </authorList>
    </citation>
    <scope>NUCLEOTIDE SEQUENCE [LARGE SCALE GENOMIC DNA]</scope>
    <source>
        <strain evidence="8 9">DSM 45764</strain>
    </source>
</reference>
<keyword evidence="5 7" id="KW-0472">Membrane</keyword>
<dbReference type="OrthoDB" id="3701119at2"/>
<feature type="transmembrane region" description="Helical" evidence="7">
    <location>
        <begin position="139"/>
        <end position="157"/>
    </location>
</feature>
<feature type="transmembrane region" description="Helical" evidence="7">
    <location>
        <begin position="273"/>
        <end position="293"/>
    </location>
</feature>
<evidence type="ECO:0000313" key="8">
    <source>
        <dbReference type="EMBL" id="TWH75383.1"/>
    </source>
</evidence>
<evidence type="ECO:0000313" key="9">
    <source>
        <dbReference type="Proteomes" id="UP000321490"/>
    </source>
</evidence>
<dbReference type="InterPro" id="IPR050833">
    <property type="entry name" value="Poly_Biosynth_Transport"/>
</dbReference>
<feature type="transmembrane region" description="Helical" evidence="7">
    <location>
        <begin position="68"/>
        <end position="87"/>
    </location>
</feature>
<evidence type="ECO:0000256" key="2">
    <source>
        <dbReference type="ARBA" id="ARBA00022475"/>
    </source>
</evidence>
<dbReference type="RefSeq" id="WP_153360503.1">
    <property type="nucleotide sequence ID" value="NZ_JABGDC010000082.1"/>
</dbReference>
<keyword evidence="2" id="KW-1003">Cell membrane</keyword>
<evidence type="ECO:0000256" key="6">
    <source>
        <dbReference type="SAM" id="MobiDB-lite"/>
    </source>
</evidence>
<feature type="transmembrane region" description="Helical" evidence="7">
    <location>
        <begin position="245"/>
        <end position="267"/>
    </location>
</feature>
<feature type="transmembrane region" description="Helical" evidence="7">
    <location>
        <begin position="314"/>
        <end position="337"/>
    </location>
</feature>
<feature type="transmembrane region" description="Helical" evidence="7">
    <location>
        <begin position="349"/>
        <end position="369"/>
    </location>
</feature>
<sequence>MSGSGPAGSPPGPSLTPAPEAVASSPDGARARTRRRASWSLLDQVLSSLANFGLTIAVARAVDEQLGGVFTYAFLVFTLVIGLTRAVSTDPLVIRFSAAGAAERGRAAAQAAGASTAMGLAAGAVCLAVGLVLRGDLGTALALLLLVLPGHLLQDSYRSAAFAGGAPRRAALNDGVRVVVQFTGIGLCVAAGTTGLTGYLVSWAAGAWAGAAVGAVQFGPPALLRGSRSWLRDHAGLSARLGSDYLINMGAFTAATSVLAALLGFAATGGLRFAQTVLGPIQVLFGATTAFLVPMLARRLASGGPTSLRRPSALASLACFGVSATVVGVLLLIPASWGRELLGASWDEARAVMAAVGWSQCVNAIAIGGSLALKAMGRADLLLRVTAVQAPLILGLGVGGGVWLGIEGAAWGMAVAQTAGCATVMALAWRAMSRRAARRSPDTPARH</sequence>
<evidence type="ECO:0000256" key="7">
    <source>
        <dbReference type="SAM" id="Phobius"/>
    </source>
</evidence>
<evidence type="ECO:0000256" key="3">
    <source>
        <dbReference type="ARBA" id="ARBA00022692"/>
    </source>
</evidence>
<name>A0A562IX28_9ACTN</name>
<evidence type="ECO:0000256" key="1">
    <source>
        <dbReference type="ARBA" id="ARBA00004651"/>
    </source>
</evidence>
<feature type="transmembrane region" description="Helical" evidence="7">
    <location>
        <begin position="108"/>
        <end position="133"/>
    </location>
</feature>
<gene>
    <name evidence="8" type="ORF">JD78_03939</name>
</gene>
<feature type="transmembrane region" description="Helical" evidence="7">
    <location>
        <begin position="409"/>
        <end position="429"/>
    </location>
</feature>
<feature type="transmembrane region" description="Helical" evidence="7">
    <location>
        <begin position="178"/>
        <end position="201"/>
    </location>
</feature>
<evidence type="ECO:0000256" key="5">
    <source>
        <dbReference type="ARBA" id="ARBA00023136"/>
    </source>
</evidence>
<protein>
    <submittedName>
        <fullName evidence="8">O-antigen/teichoic acid export membrane protein</fullName>
    </submittedName>
</protein>